<organism evidence="2 3">
    <name type="scientific">Rariglobus hedericola</name>
    <dbReference type="NCBI Taxonomy" id="2597822"/>
    <lineage>
        <taxon>Bacteria</taxon>
        <taxon>Pseudomonadati</taxon>
        <taxon>Verrucomicrobiota</taxon>
        <taxon>Opitutia</taxon>
        <taxon>Opitutales</taxon>
        <taxon>Opitutaceae</taxon>
        <taxon>Rariglobus</taxon>
    </lineage>
</organism>
<feature type="binding site" evidence="1">
    <location>
        <position position="6"/>
    </location>
    <ligand>
        <name>a divalent metal cation</name>
        <dbReference type="ChEBI" id="CHEBI:60240"/>
        <label>1</label>
    </ligand>
</feature>
<dbReference type="EMBL" id="VMBG01000002">
    <property type="protein sequence ID" value="TSJ77216.1"/>
    <property type="molecule type" value="Genomic_DNA"/>
</dbReference>
<name>A0A556QKP7_9BACT</name>
<dbReference type="InterPro" id="IPR001130">
    <property type="entry name" value="TatD-like"/>
</dbReference>
<comment type="caution">
    <text evidence="2">The sequence shown here is derived from an EMBL/GenBank/DDBJ whole genome shotgun (WGS) entry which is preliminary data.</text>
</comment>
<feature type="binding site" evidence="1">
    <location>
        <position position="167"/>
    </location>
    <ligand>
        <name>a divalent metal cation</name>
        <dbReference type="ChEBI" id="CHEBI:60240"/>
        <label>2</label>
    </ligand>
</feature>
<dbReference type="AlphaFoldDB" id="A0A556QKP7"/>
<keyword evidence="1" id="KW-0479">Metal-binding</keyword>
<dbReference type="OrthoDB" id="9810005at2"/>
<feature type="binding site" evidence="1">
    <location>
        <position position="8"/>
    </location>
    <ligand>
        <name>a divalent metal cation</name>
        <dbReference type="ChEBI" id="CHEBI:60240"/>
        <label>1</label>
    </ligand>
</feature>
<dbReference type="PANTHER" id="PTHR47176">
    <property type="entry name" value="OSJNBA0020J04.13 PROTEIN"/>
    <property type="match status" value="1"/>
</dbReference>
<feature type="binding site" evidence="1">
    <location>
        <position position="236"/>
    </location>
    <ligand>
        <name>a divalent metal cation</name>
        <dbReference type="ChEBI" id="CHEBI:60240"/>
        <label>1</label>
    </ligand>
</feature>
<dbReference type="PANTHER" id="PTHR47176:SF1">
    <property type="entry name" value="OS04G0577500 PROTEIN"/>
    <property type="match status" value="1"/>
</dbReference>
<evidence type="ECO:0000256" key="1">
    <source>
        <dbReference type="PIRSR" id="PIRSR005902-1"/>
    </source>
</evidence>
<feature type="binding site" evidence="1">
    <location>
        <position position="92"/>
    </location>
    <ligand>
        <name>a divalent metal cation</name>
        <dbReference type="ChEBI" id="CHEBI:60240"/>
        <label>1</label>
    </ligand>
</feature>
<evidence type="ECO:0000313" key="3">
    <source>
        <dbReference type="Proteomes" id="UP000315648"/>
    </source>
</evidence>
<reference evidence="2 3" key="1">
    <citation type="submission" date="2019-07" db="EMBL/GenBank/DDBJ databases">
        <title>Description of 53C-WASEF.</title>
        <authorList>
            <person name="Pitt A."/>
            <person name="Hahn M.W."/>
        </authorList>
    </citation>
    <scope>NUCLEOTIDE SEQUENCE [LARGE SCALE GENOMIC DNA]</scope>
    <source>
        <strain evidence="2 3">53C-WASEF</strain>
    </source>
</reference>
<dbReference type="Pfam" id="PF01026">
    <property type="entry name" value="TatD_DNase"/>
    <property type="match status" value="1"/>
</dbReference>
<dbReference type="CDD" id="cd01310">
    <property type="entry name" value="TatD_DNAse"/>
    <property type="match status" value="1"/>
</dbReference>
<accession>A0A556QKP7</accession>
<dbReference type="Proteomes" id="UP000315648">
    <property type="component" value="Unassembled WGS sequence"/>
</dbReference>
<evidence type="ECO:0000313" key="2">
    <source>
        <dbReference type="EMBL" id="TSJ77216.1"/>
    </source>
</evidence>
<feature type="binding site" evidence="1">
    <location>
        <position position="142"/>
    </location>
    <ligand>
        <name>a divalent metal cation</name>
        <dbReference type="ChEBI" id="CHEBI:60240"/>
        <label>2</label>
    </ligand>
</feature>
<dbReference type="InterPro" id="IPR032466">
    <property type="entry name" value="Metal_Hydrolase"/>
</dbReference>
<dbReference type="GO" id="GO:0046872">
    <property type="term" value="F:metal ion binding"/>
    <property type="evidence" value="ECO:0007669"/>
    <property type="project" value="UniProtKB-KW"/>
</dbReference>
<sequence>MYYDAHNHLQDEWLAPHLDRIAIAATDLPIRTMVVNGTCEADWPRVSALAQRFPFVRASYGLHPWDAGNRSPDWLDALRARLAAEPSAAVGEIGLDRWMTDSARADDPRLAGLRRASLVEQTEVFLSQLALATAENRPVTIHCLQAFGALDELLHAHPVPSRGFLLHAYGGPAEMVPRFAQLGAYFSFNGYFLKDTPTPITSANLNCNLLSYKPPKASRLEIFKIIPIDRLLVETDAPAMPLPQTWRTHKLPPAADGSSVNHPGNLDAAYAALASLRGLTLAELTAQVEQNFRRLFG</sequence>
<proteinExistence type="predicted"/>
<dbReference type="GO" id="GO:0016788">
    <property type="term" value="F:hydrolase activity, acting on ester bonds"/>
    <property type="evidence" value="ECO:0007669"/>
    <property type="project" value="InterPro"/>
</dbReference>
<protein>
    <submittedName>
        <fullName evidence="2">TatD family deoxyribonuclease</fullName>
    </submittedName>
</protein>
<dbReference type="Gene3D" id="3.20.20.140">
    <property type="entry name" value="Metal-dependent hydrolases"/>
    <property type="match status" value="1"/>
</dbReference>
<gene>
    <name evidence="2" type="ORF">FPL22_14045</name>
</gene>
<dbReference type="RefSeq" id="WP_144353619.1">
    <property type="nucleotide sequence ID" value="NZ_CBCRVV010000016.1"/>
</dbReference>
<dbReference type="SUPFAM" id="SSF51556">
    <property type="entry name" value="Metallo-dependent hydrolases"/>
    <property type="match status" value="1"/>
</dbReference>
<dbReference type="PIRSF" id="PIRSF005902">
    <property type="entry name" value="DNase_TatD"/>
    <property type="match status" value="1"/>
</dbReference>
<keyword evidence="3" id="KW-1185">Reference proteome</keyword>